<evidence type="ECO:0000313" key="3">
    <source>
        <dbReference type="Proteomes" id="UP000018461"/>
    </source>
</evidence>
<feature type="transmembrane region" description="Helical" evidence="1">
    <location>
        <begin position="12"/>
        <end position="32"/>
    </location>
</feature>
<dbReference type="AlphaFoldDB" id="G9WKD3"/>
<comment type="caution">
    <text evidence="2">The sequence shown here is derived from an EMBL/GenBank/DDBJ whole genome shotgun (WGS) entry which is preliminary data.</text>
</comment>
<feature type="transmembrane region" description="Helical" evidence="1">
    <location>
        <begin position="69"/>
        <end position="100"/>
    </location>
</feature>
<feature type="transmembrane region" description="Helical" evidence="1">
    <location>
        <begin position="37"/>
        <end position="57"/>
    </location>
</feature>
<evidence type="ECO:0000256" key="1">
    <source>
        <dbReference type="SAM" id="Phobius"/>
    </source>
</evidence>
<feature type="transmembrane region" description="Helical" evidence="1">
    <location>
        <begin position="112"/>
        <end position="132"/>
    </location>
</feature>
<accession>G9WKD3</accession>
<dbReference type="Proteomes" id="UP000018461">
    <property type="component" value="Unassembled WGS sequence"/>
</dbReference>
<reference evidence="2" key="2">
    <citation type="submission" date="2013-03" db="EMBL/GenBank/DDBJ databases">
        <title>The Genome Sequence of Oribacterium sp. ACB1.</title>
        <authorList>
            <consortium name="The Broad Institute Genomics Platform"/>
            <consortium name="The Broad Institute Genome Sequencing Center for Infectious Disease"/>
            <person name="Earl A."/>
            <person name="Ward D."/>
            <person name="Feldgarden M."/>
            <person name="Gevers D."/>
            <person name="Sizova M."/>
            <person name="Hazen A."/>
            <person name="Epstein S."/>
            <person name="Walker B."/>
            <person name="Young S."/>
            <person name="Zeng Q."/>
            <person name="Gargeya S."/>
            <person name="Fitzgerald M."/>
            <person name="Haas B."/>
            <person name="Abouelleil A."/>
            <person name="Allen A.W."/>
            <person name="Alvarado L."/>
            <person name="Arachchi H.M."/>
            <person name="Berlin A.M."/>
            <person name="Chapman S.B."/>
            <person name="Gainer-Dewar J."/>
            <person name="Goldberg J."/>
            <person name="Griggs A."/>
            <person name="Gujja S."/>
            <person name="Hansen M."/>
            <person name="Howarth C."/>
            <person name="Imamovic A."/>
            <person name="Ireland A."/>
            <person name="Larimer J."/>
            <person name="McCowan C."/>
            <person name="Murphy C."/>
            <person name="Pearson M."/>
            <person name="Poon T.W."/>
            <person name="Priest M."/>
            <person name="Roberts A."/>
            <person name="Saif S."/>
            <person name="Shea T."/>
            <person name="Sisk P."/>
            <person name="Sykes S."/>
            <person name="Wortman J."/>
            <person name="Nusbaum C."/>
            <person name="Birren B."/>
        </authorList>
    </citation>
    <scope>NUCLEOTIDE SEQUENCE [LARGE SCALE GENOMIC DNA]</scope>
    <source>
        <strain evidence="2">ACB1</strain>
    </source>
</reference>
<dbReference type="PATRIC" id="fig|796943.3.peg.188"/>
<dbReference type="EMBL" id="AFZC02000002">
    <property type="protein sequence ID" value="EHL13775.1"/>
    <property type="molecule type" value="Genomic_DNA"/>
</dbReference>
<reference evidence="2" key="1">
    <citation type="submission" date="2011-08" db="EMBL/GenBank/DDBJ databases">
        <authorList>
            <consortium name="The Broad Institute Genome Sequencing Platform"/>
            <person name="Earl A."/>
            <person name="Ward D."/>
            <person name="Feldgarden M."/>
            <person name="Gevers D."/>
            <person name="Sizova M."/>
            <person name="Hazen A."/>
            <person name="Epstein S."/>
            <person name="Young S.K."/>
            <person name="Zeng Q."/>
            <person name="Gargeya S."/>
            <person name="Fitzgerald M."/>
            <person name="Haas B."/>
            <person name="Abouelleil A."/>
            <person name="Alvarado L."/>
            <person name="Arachchi H.M."/>
            <person name="Berlin A."/>
            <person name="Brown A."/>
            <person name="Chapman S.B."/>
            <person name="Chen Z."/>
            <person name="Dunbar C."/>
            <person name="Freedman E."/>
            <person name="Gearin G."/>
            <person name="Gellesch M."/>
            <person name="Goldberg J."/>
            <person name="Griggs A."/>
            <person name="Gujja S."/>
            <person name="Heiman D."/>
            <person name="Howarth C."/>
            <person name="Larson L."/>
            <person name="Lui A."/>
            <person name="MacDonald P.J.P."/>
            <person name="Montmayeur A."/>
            <person name="Murphy C."/>
            <person name="Neiman D."/>
            <person name="Pearson M."/>
            <person name="Priest M."/>
            <person name="Roberts A."/>
            <person name="Saif S."/>
            <person name="Shea T."/>
            <person name="Shenoy N."/>
            <person name="Sisk P."/>
            <person name="Stolte C."/>
            <person name="Sykes S."/>
            <person name="Wortman J."/>
            <person name="Nusbaum C."/>
            <person name="Birren B."/>
        </authorList>
    </citation>
    <scope>NUCLEOTIDE SEQUENCE</scope>
    <source>
        <strain evidence="2">ACB1</strain>
    </source>
</reference>
<evidence type="ECO:0008006" key="4">
    <source>
        <dbReference type="Google" id="ProtNLM"/>
    </source>
</evidence>
<protein>
    <recommendedName>
        <fullName evidence="4">Trep_Strep domain-containing protein</fullName>
    </recommendedName>
</protein>
<dbReference type="HOGENOM" id="CLU_093450_1_0_9"/>
<feature type="transmembrane region" description="Helical" evidence="1">
    <location>
        <begin position="159"/>
        <end position="179"/>
    </location>
</feature>
<gene>
    <name evidence="2" type="ORF">HMPREF9625_01840</name>
</gene>
<dbReference type="STRING" id="796943.HMPREF9625_01840"/>
<keyword evidence="1" id="KW-0812">Transmembrane</keyword>
<dbReference type="NCBIfam" id="TIGR02185">
    <property type="entry name" value="Trep_Strep"/>
    <property type="match status" value="1"/>
</dbReference>
<dbReference type="InterPro" id="IPR011733">
    <property type="entry name" value="CHP02185_IM"/>
</dbReference>
<evidence type="ECO:0000313" key="2">
    <source>
        <dbReference type="EMBL" id="EHL13775.1"/>
    </source>
</evidence>
<keyword evidence="1" id="KW-1133">Transmembrane helix</keyword>
<keyword evidence="1" id="KW-0472">Membrane</keyword>
<organism evidence="2 3">
    <name type="scientific">Oribacterium parvum ACB1</name>
    <dbReference type="NCBI Taxonomy" id="796943"/>
    <lineage>
        <taxon>Bacteria</taxon>
        <taxon>Bacillati</taxon>
        <taxon>Bacillota</taxon>
        <taxon>Clostridia</taxon>
        <taxon>Lachnospirales</taxon>
        <taxon>Lachnospiraceae</taxon>
        <taxon>Oribacterium</taxon>
    </lineage>
</organism>
<sequence>MKTKLTTKDLISAGAFGAIYLVLLTVLSSMILPIVPILYLATPLIAGIILGSVYMLYSLKVPRTGSIFILAVLVGLITSMATFYPLIAAIVWGVIAELIVAGKRRNSAKALIASYCVFNLTSMGPFFAILIAKDAFLSICTTYYGAEYAATLDSLTPNWIIVVFIALALLGGLLGGLFGKRILTKHFVKAGIVA</sequence>
<proteinExistence type="predicted"/>
<keyword evidence="3" id="KW-1185">Reference proteome</keyword>
<dbReference type="Pfam" id="PF09605">
    <property type="entry name" value="Trep_Strep"/>
    <property type="match status" value="1"/>
</dbReference>
<name>G9WKD3_9FIRM</name>